<reference evidence="2 3" key="1">
    <citation type="submission" date="2018-04" db="EMBL/GenBank/DDBJ databases">
        <title>Cupriavidus necator CR12 genome sequencing and assembly.</title>
        <authorList>
            <person name="Ben Fekih I."/>
            <person name="Mazhar H.S."/>
            <person name="Bello S.K."/>
            <person name="Rensing C."/>
        </authorList>
    </citation>
    <scope>NUCLEOTIDE SEQUENCE [LARGE SCALE GENOMIC DNA]</scope>
    <source>
        <strain evidence="2 3">CR12</strain>
    </source>
</reference>
<dbReference type="AlphaFoldDB" id="A0A367PFA9"/>
<proteinExistence type="predicted"/>
<dbReference type="Proteomes" id="UP000253501">
    <property type="component" value="Unassembled WGS sequence"/>
</dbReference>
<evidence type="ECO:0000313" key="2">
    <source>
        <dbReference type="EMBL" id="RCJ06549.1"/>
    </source>
</evidence>
<organism evidence="2 3">
    <name type="scientific">Cupriavidus necator</name>
    <name type="common">Alcaligenes eutrophus</name>
    <name type="synonym">Ralstonia eutropha</name>
    <dbReference type="NCBI Taxonomy" id="106590"/>
    <lineage>
        <taxon>Bacteria</taxon>
        <taxon>Pseudomonadati</taxon>
        <taxon>Pseudomonadota</taxon>
        <taxon>Betaproteobacteria</taxon>
        <taxon>Burkholderiales</taxon>
        <taxon>Burkholderiaceae</taxon>
        <taxon>Cupriavidus</taxon>
    </lineage>
</organism>
<dbReference type="Pfam" id="PF12680">
    <property type="entry name" value="SnoaL_2"/>
    <property type="match status" value="1"/>
</dbReference>
<dbReference type="EMBL" id="QDHA01000047">
    <property type="protein sequence ID" value="RCJ06549.1"/>
    <property type="molecule type" value="Genomic_DNA"/>
</dbReference>
<accession>A0A367PFA9</accession>
<sequence length="153" mass="16870">MAKMPGQRPWPATITRSGDNMAESDVKAVMGEFFAAFASADMARIAACLDDDFVWTLPTGESDPHGLVVRGKAAATDYLKRRFFEDKANAPMLSDVKLEYSGDLAIMRFHVRVPAGGGKKKVDAAGLEVYRVVNGKIRSKEAYWKQVSWPDAR</sequence>
<dbReference type="SUPFAM" id="SSF54427">
    <property type="entry name" value="NTF2-like"/>
    <property type="match status" value="1"/>
</dbReference>
<name>A0A367PFA9_CUPNE</name>
<comment type="caution">
    <text evidence="2">The sequence shown here is derived from an EMBL/GenBank/DDBJ whole genome shotgun (WGS) entry which is preliminary data.</text>
</comment>
<dbReference type="InterPro" id="IPR037401">
    <property type="entry name" value="SnoaL-like"/>
</dbReference>
<dbReference type="Gene3D" id="3.10.450.50">
    <property type="match status" value="1"/>
</dbReference>
<gene>
    <name evidence="2" type="ORF">DDK22_20555</name>
</gene>
<evidence type="ECO:0000259" key="1">
    <source>
        <dbReference type="Pfam" id="PF12680"/>
    </source>
</evidence>
<dbReference type="InterPro" id="IPR032710">
    <property type="entry name" value="NTF2-like_dom_sf"/>
</dbReference>
<feature type="domain" description="SnoaL-like" evidence="1">
    <location>
        <begin position="32"/>
        <end position="138"/>
    </location>
</feature>
<protein>
    <submittedName>
        <fullName evidence="2">Nuclear transport factor 2 family protein</fullName>
    </submittedName>
</protein>
<evidence type="ECO:0000313" key="3">
    <source>
        <dbReference type="Proteomes" id="UP000253501"/>
    </source>
</evidence>